<name>A0A328AVY9_9CAUL</name>
<dbReference type="OrthoDB" id="5570877at2"/>
<dbReference type="CDD" id="cd04301">
    <property type="entry name" value="NAT_SF"/>
    <property type="match status" value="1"/>
</dbReference>
<gene>
    <name evidence="1" type="ORF">DJ018_08135</name>
</gene>
<dbReference type="Proteomes" id="UP000249725">
    <property type="component" value="Unassembled WGS sequence"/>
</dbReference>
<protein>
    <submittedName>
        <fullName evidence="1">GNAT family N-acetyltransferase</fullName>
    </submittedName>
</protein>
<keyword evidence="1" id="KW-0808">Transferase</keyword>
<evidence type="ECO:0000313" key="2">
    <source>
        <dbReference type="Proteomes" id="UP000249725"/>
    </source>
</evidence>
<comment type="caution">
    <text evidence="1">The sequence shown here is derived from an EMBL/GenBank/DDBJ whole genome shotgun (WGS) entry which is preliminary data.</text>
</comment>
<dbReference type="Pfam" id="PF13527">
    <property type="entry name" value="Acetyltransf_9"/>
    <property type="match status" value="1"/>
</dbReference>
<dbReference type="GO" id="GO:0016740">
    <property type="term" value="F:transferase activity"/>
    <property type="evidence" value="ECO:0007669"/>
    <property type="project" value="UniProtKB-KW"/>
</dbReference>
<keyword evidence="2" id="KW-1185">Reference proteome</keyword>
<dbReference type="AlphaFoldDB" id="A0A328AVY9"/>
<reference evidence="2" key="1">
    <citation type="submission" date="2018-05" db="EMBL/GenBank/DDBJ databases">
        <authorList>
            <person name="Li X."/>
        </authorList>
    </citation>
    <scope>NUCLEOTIDE SEQUENCE [LARGE SCALE GENOMIC DNA]</scope>
    <source>
        <strain evidence="2">YIM 73061</strain>
    </source>
</reference>
<sequence length="295" mass="31858">MAIRSFHGPFRAMQGDTLSIRPAGVEPGQLAAYATLLSQVFGAEAKFTPEAIAWRYRDNPAGQVVGADAWDGDRLAAHYVACPTVALIDGAPVKGLLSLNTATHPDYQGRGLFTKLANAAYEQGAAAGYKFVVGVANANSTPGFLKKLAFQDVGQLHAGVLTRAPRQFANRPVQYQGAWSGELLRWRLANPAGAYRLGRQGSLVGIWTKTHMPFIQCAAFLPGEVEAEVRGGPPMAFSLYLGLDPRWPLGEQGFVPVPDKLRPSPLNLIWRPLGGGPAQLRRDATAFNFLDFDPY</sequence>
<proteinExistence type="predicted"/>
<evidence type="ECO:0000313" key="1">
    <source>
        <dbReference type="EMBL" id="RAK57866.1"/>
    </source>
</evidence>
<dbReference type="Gene3D" id="3.40.630.30">
    <property type="match status" value="1"/>
</dbReference>
<accession>A0A328AVY9</accession>
<organism evidence="1 2">
    <name type="scientific">Phenylobacterium deserti</name>
    <dbReference type="NCBI Taxonomy" id="1914756"/>
    <lineage>
        <taxon>Bacteria</taxon>
        <taxon>Pseudomonadati</taxon>
        <taxon>Pseudomonadota</taxon>
        <taxon>Alphaproteobacteria</taxon>
        <taxon>Caulobacterales</taxon>
        <taxon>Caulobacteraceae</taxon>
        <taxon>Phenylobacterium</taxon>
    </lineage>
</organism>
<dbReference type="EMBL" id="QFYR01000001">
    <property type="protein sequence ID" value="RAK57866.1"/>
    <property type="molecule type" value="Genomic_DNA"/>
</dbReference>
<dbReference type="SUPFAM" id="SSF55729">
    <property type="entry name" value="Acyl-CoA N-acyltransferases (Nat)"/>
    <property type="match status" value="1"/>
</dbReference>
<dbReference type="InterPro" id="IPR016181">
    <property type="entry name" value="Acyl_CoA_acyltransferase"/>
</dbReference>